<gene>
    <name evidence="2" type="ORF">ERS852411_03648</name>
</gene>
<evidence type="ECO:0000313" key="3">
    <source>
        <dbReference type="Proteomes" id="UP000095746"/>
    </source>
</evidence>
<accession>A0A174RH04</accession>
<name>A0A174RH04_FLAPL</name>
<dbReference type="Proteomes" id="UP000095746">
    <property type="component" value="Unassembled WGS sequence"/>
</dbReference>
<reference evidence="2 3" key="1">
    <citation type="submission" date="2015-09" db="EMBL/GenBank/DDBJ databases">
        <authorList>
            <consortium name="Pathogen Informatics"/>
        </authorList>
    </citation>
    <scope>NUCLEOTIDE SEQUENCE [LARGE SCALE GENOMIC DNA]</scope>
    <source>
        <strain evidence="2 3">2789STDY5608854</strain>
    </source>
</reference>
<sequence>MELHEKPTHMMRGRPSSSPVSTARLMPTATRSCQRHFSSAREKARSTARKGRSGVLPRWLW</sequence>
<dbReference type="AlphaFoldDB" id="A0A174RH04"/>
<evidence type="ECO:0000313" key="2">
    <source>
        <dbReference type="EMBL" id="CUP83471.1"/>
    </source>
</evidence>
<proteinExistence type="predicted"/>
<feature type="region of interest" description="Disordered" evidence="1">
    <location>
        <begin position="1"/>
        <end position="61"/>
    </location>
</feature>
<dbReference type="EMBL" id="CYZT01000519">
    <property type="protein sequence ID" value="CUP83471.1"/>
    <property type="molecule type" value="Genomic_DNA"/>
</dbReference>
<organism evidence="2 3">
    <name type="scientific">Flavonifractor plautii</name>
    <name type="common">Fusobacterium plautii</name>
    <dbReference type="NCBI Taxonomy" id="292800"/>
    <lineage>
        <taxon>Bacteria</taxon>
        <taxon>Bacillati</taxon>
        <taxon>Bacillota</taxon>
        <taxon>Clostridia</taxon>
        <taxon>Eubacteriales</taxon>
        <taxon>Oscillospiraceae</taxon>
        <taxon>Flavonifractor</taxon>
    </lineage>
</organism>
<evidence type="ECO:0000256" key="1">
    <source>
        <dbReference type="SAM" id="MobiDB-lite"/>
    </source>
</evidence>
<protein>
    <submittedName>
        <fullName evidence="2">Uncharacterized protein</fullName>
    </submittedName>
</protein>